<dbReference type="Proteomes" id="UP000092612">
    <property type="component" value="Unassembled WGS sequence"/>
</dbReference>
<evidence type="ECO:0000313" key="3">
    <source>
        <dbReference type="Proteomes" id="UP000092612"/>
    </source>
</evidence>
<dbReference type="STRING" id="996801.BW723_17335"/>
<comment type="caution">
    <text evidence="2">The sequence shown here is derived from an EMBL/GenBank/DDBJ whole genome shotgun (WGS) entry which is preliminary data.</text>
</comment>
<dbReference type="EMBL" id="LSFL01000018">
    <property type="protein sequence ID" value="OBY66093.1"/>
    <property type="molecule type" value="Genomic_DNA"/>
</dbReference>
<proteinExistence type="predicted"/>
<evidence type="ECO:0000259" key="1">
    <source>
        <dbReference type="Pfam" id="PF20597"/>
    </source>
</evidence>
<evidence type="ECO:0000313" key="2">
    <source>
        <dbReference type="EMBL" id="OBY66093.1"/>
    </source>
</evidence>
<dbReference type="InterPro" id="IPR026588">
    <property type="entry name" value="Choice_anch_A"/>
</dbReference>
<dbReference type="Pfam" id="PF20597">
    <property type="entry name" value="pAdhesive_15"/>
    <property type="match status" value="1"/>
</dbReference>
<dbReference type="NCBIfam" id="TIGR04215">
    <property type="entry name" value="choice_anch_A"/>
    <property type="match status" value="1"/>
</dbReference>
<name>A0A1B8U2I4_9FLAO</name>
<feature type="domain" description="Choice-of-anchor A" evidence="1">
    <location>
        <begin position="578"/>
        <end position="878"/>
    </location>
</feature>
<dbReference type="OrthoDB" id="1212929at2"/>
<keyword evidence="3" id="KW-1185">Reference proteome</keyword>
<reference evidence="3" key="1">
    <citation type="submission" date="2016-02" db="EMBL/GenBank/DDBJ databases">
        <title>Paenibacillus sp. LPB0068, isolated from Crassostrea gigas.</title>
        <authorList>
            <person name="Shin S.-K."/>
            <person name="Yi H."/>
        </authorList>
    </citation>
    <scope>NUCLEOTIDE SEQUENCE [LARGE SCALE GENOMIC DNA]</scope>
    <source>
        <strain evidence="3">KCTC 23969</strain>
    </source>
</reference>
<dbReference type="AlphaFoldDB" id="A0A1B8U2I4"/>
<protein>
    <recommendedName>
        <fullName evidence="1">Choice-of-anchor A domain-containing protein</fullName>
    </recommendedName>
</protein>
<organism evidence="2 3">
    <name type="scientific">Polaribacter reichenbachii</name>
    <dbReference type="NCBI Taxonomy" id="996801"/>
    <lineage>
        <taxon>Bacteria</taxon>
        <taxon>Pseudomonadati</taxon>
        <taxon>Bacteroidota</taxon>
        <taxon>Flavobacteriia</taxon>
        <taxon>Flavobacteriales</taxon>
        <taxon>Flavobacteriaceae</taxon>
    </lineage>
</organism>
<gene>
    <name evidence="2" type="ORF">LPB301_07065</name>
</gene>
<dbReference type="RefSeq" id="WP_068359612.1">
    <property type="nucleotide sequence ID" value="NZ_LSFL01000018.1"/>
</dbReference>
<sequence length="962" mass="102319">MKKQITLYQTKKLNPYLNLRRFKNLLVLVILFTSLGFYAQSQNSISDDSQGKMSIRQNAQSSAKSNTKFAVEDLSIINSYTNRTGVCSPETSLIITEDSSWGISRSTINNSGVPSFCLSLNDDAPDVDDIYNTTLTPSTDISFANNNYTTNQILDKVQRTLAVMTHSSYAPSSQPSSLTDNFHRAIAVTVWHWTNNLDTSNYNYTWTGNSGNTYSVSNLINWVNNGTLQPSEVFWLLPENNSNQPEVLLNENTSSDCCPTPPSITTSVSAATSGNNGKITLDSNSGGLYYGISSANAGSYNGPTTIVTATEIPGSLPSTILSTGASTGGTYIVRVFTNIDGCYTDYTVTIPPNTGQSCTSVYATYQSDQNNVNGRNNVSGAADGNYAEIHSSNQQLILDFNQIFPAGTEYKITWKKKSGASGTAYIDLSESTSSNSGFTNHPTSPSTSSTSFITTTVTSNSAFRYLAFDKGNINNTDYDLDAVEVSVCVSCDVADNTTTTASITESETKTLTGSPSGGTWSVVSGGGAINGTTYTPDDVNTNTTVTLRYTIAADGSCAATTDDVTFNVTSLNCDRTSPTAPALDFNIFTLNSLSLQTNETEGSVATGGDLTVLGNYQVAINNPGTFQVNNTPIGLLVGGKINYQSGNSLQVNSNSYVKIGNGQGSNVWYTDQNNAYSNIRITPSTNYNSTPRIDLQTNANNLNVSATNNPVFESNLIDFTSAFQTLQANSITLSQNANNAQLTNANGQSISNTSLPNQIKINLQDGINYLNVTGTDLNNVDVITFNNAPSASKVLVVNVNASGTFNWDVWNQSAISQQNAPYIIYNFYNATTLNIVGNPTIVGSVFAPFANINKTVNQSNLEGQVIGLSFNHAGGQVHTANFTPALINCAEVSCDVADNTTSTTSITEGETKTLSGSPAGGTWSIISGGGSISGNTYTPDDINTDTTVVIRYTIAADGDCAA</sequence>
<feature type="non-terminal residue" evidence="2">
    <location>
        <position position="962"/>
    </location>
</feature>
<accession>A0A1B8U2I4</accession>